<evidence type="ECO:0000313" key="2">
    <source>
        <dbReference type="Proteomes" id="UP001147752"/>
    </source>
</evidence>
<sequence>MFWWLAHSQWGRAASEYGSMDVLQIAPVSATATNSKRKERCQIRILRMSQLLCLVTIDRSGRTTTTGYPTTRSGEFHVA</sequence>
<evidence type="ECO:0000313" key="1">
    <source>
        <dbReference type="EMBL" id="KAJ5371605.1"/>
    </source>
</evidence>
<comment type="caution">
    <text evidence="1">The sequence shown here is derived from an EMBL/GenBank/DDBJ whole genome shotgun (WGS) entry which is preliminary data.</text>
</comment>
<dbReference type="GeneID" id="81460524"/>
<keyword evidence="2" id="KW-1185">Reference proteome</keyword>
<dbReference type="Proteomes" id="UP001147752">
    <property type="component" value="Unassembled WGS sequence"/>
</dbReference>
<accession>A0A9W9V9R8</accession>
<name>A0A9W9V9R8_9EURO</name>
<reference evidence="1" key="1">
    <citation type="submission" date="2022-12" db="EMBL/GenBank/DDBJ databases">
        <authorList>
            <person name="Petersen C."/>
        </authorList>
    </citation>
    <scope>NUCLEOTIDE SEQUENCE</scope>
    <source>
        <strain evidence="1">IBT 3081</strain>
    </source>
</reference>
<proteinExistence type="predicted"/>
<dbReference type="EMBL" id="JAPZBT010000002">
    <property type="protein sequence ID" value="KAJ5371605.1"/>
    <property type="molecule type" value="Genomic_DNA"/>
</dbReference>
<dbReference type="RefSeq" id="XP_056577591.1">
    <property type="nucleotide sequence ID" value="XM_056721341.1"/>
</dbReference>
<protein>
    <submittedName>
        <fullName evidence="1">Uncharacterized protein</fullName>
    </submittedName>
</protein>
<reference evidence="1" key="2">
    <citation type="journal article" date="2023" name="IMA Fungus">
        <title>Comparative genomic study of the Penicillium genus elucidates a diverse pangenome and 15 lateral gene transfer events.</title>
        <authorList>
            <person name="Petersen C."/>
            <person name="Sorensen T."/>
            <person name="Nielsen M.R."/>
            <person name="Sondergaard T.E."/>
            <person name="Sorensen J.L."/>
            <person name="Fitzpatrick D.A."/>
            <person name="Frisvad J.C."/>
            <person name="Nielsen K.L."/>
        </authorList>
    </citation>
    <scope>NUCLEOTIDE SEQUENCE</scope>
    <source>
        <strain evidence="1">IBT 3081</strain>
    </source>
</reference>
<dbReference type="AlphaFoldDB" id="A0A9W9V9R8"/>
<organism evidence="1 2">
    <name type="scientific">Penicillium concentricum</name>
    <dbReference type="NCBI Taxonomy" id="293559"/>
    <lineage>
        <taxon>Eukaryota</taxon>
        <taxon>Fungi</taxon>
        <taxon>Dikarya</taxon>
        <taxon>Ascomycota</taxon>
        <taxon>Pezizomycotina</taxon>
        <taxon>Eurotiomycetes</taxon>
        <taxon>Eurotiomycetidae</taxon>
        <taxon>Eurotiales</taxon>
        <taxon>Aspergillaceae</taxon>
        <taxon>Penicillium</taxon>
    </lineage>
</organism>
<gene>
    <name evidence="1" type="ORF">N7517_003611</name>
</gene>